<feature type="region of interest" description="Disordered" evidence="2">
    <location>
        <begin position="509"/>
        <end position="537"/>
    </location>
</feature>
<feature type="region of interest" description="Disordered" evidence="2">
    <location>
        <begin position="776"/>
        <end position="798"/>
    </location>
</feature>
<feature type="compositionally biased region" description="Basic and acidic residues" evidence="2">
    <location>
        <begin position="591"/>
        <end position="610"/>
    </location>
</feature>
<feature type="compositionally biased region" description="Polar residues" evidence="2">
    <location>
        <begin position="402"/>
        <end position="415"/>
    </location>
</feature>
<protein>
    <submittedName>
        <fullName evidence="3">Uncharacterized protein</fullName>
    </submittedName>
</protein>
<evidence type="ECO:0000256" key="1">
    <source>
        <dbReference type="SAM" id="Coils"/>
    </source>
</evidence>
<feature type="compositionally biased region" description="Polar residues" evidence="2">
    <location>
        <begin position="277"/>
        <end position="298"/>
    </location>
</feature>
<evidence type="ECO:0000256" key="2">
    <source>
        <dbReference type="SAM" id="MobiDB-lite"/>
    </source>
</evidence>
<evidence type="ECO:0000313" key="4">
    <source>
        <dbReference type="Proteomes" id="UP000250043"/>
    </source>
</evidence>
<feature type="compositionally biased region" description="Polar residues" evidence="2">
    <location>
        <begin position="694"/>
        <end position="708"/>
    </location>
</feature>
<dbReference type="Proteomes" id="UP000250043">
    <property type="component" value="Unassembled WGS sequence"/>
</dbReference>
<dbReference type="EMBL" id="KV722340">
    <property type="protein sequence ID" value="OCH94874.1"/>
    <property type="molecule type" value="Genomic_DNA"/>
</dbReference>
<dbReference type="OrthoDB" id="2450055at2759"/>
<feature type="coiled-coil region" evidence="1">
    <location>
        <begin position="640"/>
        <end position="681"/>
    </location>
</feature>
<feature type="compositionally biased region" description="Basic and acidic residues" evidence="2">
    <location>
        <begin position="250"/>
        <end position="260"/>
    </location>
</feature>
<proteinExistence type="predicted"/>
<gene>
    <name evidence="3" type="ORF">OBBRIDRAFT_788874</name>
</gene>
<organism evidence="3 4">
    <name type="scientific">Obba rivulosa</name>
    <dbReference type="NCBI Taxonomy" id="1052685"/>
    <lineage>
        <taxon>Eukaryota</taxon>
        <taxon>Fungi</taxon>
        <taxon>Dikarya</taxon>
        <taxon>Basidiomycota</taxon>
        <taxon>Agaricomycotina</taxon>
        <taxon>Agaricomycetes</taxon>
        <taxon>Polyporales</taxon>
        <taxon>Gelatoporiaceae</taxon>
        <taxon>Obba</taxon>
    </lineage>
</organism>
<feature type="compositionally biased region" description="Low complexity" evidence="2">
    <location>
        <begin position="376"/>
        <end position="389"/>
    </location>
</feature>
<accession>A0A8E2DSM2</accession>
<feature type="region of interest" description="Disordered" evidence="2">
    <location>
        <begin position="229"/>
        <end position="491"/>
    </location>
</feature>
<evidence type="ECO:0000313" key="3">
    <source>
        <dbReference type="EMBL" id="OCH94874.1"/>
    </source>
</evidence>
<feature type="compositionally biased region" description="Polar residues" evidence="2">
    <location>
        <begin position="424"/>
        <end position="453"/>
    </location>
</feature>
<feature type="region of interest" description="Disordered" evidence="2">
    <location>
        <begin position="684"/>
        <end position="708"/>
    </location>
</feature>
<dbReference type="AlphaFoldDB" id="A0A8E2DSM2"/>
<feature type="compositionally biased region" description="Pro residues" evidence="2">
    <location>
        <begin position="342"/>
        <end position="352"/>
    </location>
</feature>
<keyword evidence="4" id="KW-1185">Reference proteome</keyword>
<feature type="region of interest" description="Disordered" evidence="2">
    <location>
        <begin position="573"/>
        <end position="636"/>
    </location>
</feature>
<feature type="region of interest" description="Disordered" evidence="2">
    <location>
        <begin position="725"/>
        <end position="758"/>
    </location>
</feature>
<keyword evidence="1" id="KW-0175">Coiled coil</keyword>
<reference evidence="3 4" key="1">
    <citation type="submission" date="2016-07" db="EMBL/GenBank/DDBJ databases">
        <title>Draft genome of the white-rot fungus Obba rivulosa 3A-2.</title>
        <authorList>
            <consortium name="DOE Joint Genome Institute"/>
            <person name="Miettinen O."/>
            <person name="Riley R."/>
            <person name="Acob R."/>
            <person name="Barry K."/>
            <person name="Cullen D."/>
            <person name="De Vries R."/>
            <person name="Hainaut M."/>
            <person name="Hatakka A."/>
            <person name="Henrissat B."/>
            <person name="Hilden K."/>
            <person name="Kuo R."/>
            <person name="Labutti K."/>
            <person name="Lipzen A."/>
            <person name="Makela M.R."/>
            <person name="Sandor L."/>
            <person name="Spatafora J.W."/>
            <person name="Grigoriev I.V."/>
            <person name="Hibbett D.S."/>
        </authorList>
    </citation>
    <scope>NUCLEOTIDE SEQUENCE [LARGE SCALE GENOMIC DNA]</scope>
    <source>
        <strain evidence="3 4">3A-2</strain>
    </source>
</reference>
<sequence length="866" mass="93373">MASAASSPVIAERTDIHKSCKALEVVVNVLNDYCEAANAVVALQKRLAKALRDAAATKCTADIPASALNASATIFEALSEVDTKFAKIADKECDSISTEVKKWFKKLAKEERAHDERIATANARIRQAGQNFEKKSKRSPRDAAEEHTRYINLLSTLGPEVNQDKYNHALFVTHRHSMTMYSLAACLSRVADAEWLRSCEGVRRFAPNVGQLGEWRALCEGGWSGPLPPNLADVESHEGHTDTLRTPLSSDKDARAESDSGSRAVTPFLEKPAPDYSSRNPSEQGHVSSRAATPSSQSPNPPPHYFSASHEQPADAPTTTDTQSEPKERASKSSLASLDSFPSPPTHFPLPPVNGVKSLSGPTSPSTSKEFKDESPSTSQTSSSVTPFPRVVESPIPEDPNEMQTPPLTAGSLSPAQRDEVLTPISQVPSSSSDTRPTDQRGSGISSTYTGESAYTGLSALASTSTPSRADAEQHDDTGQSPTVRPKVTATYKKGDYVDDAEFGVRKSMDATAQSKHRASGSISKIERSDTGKTNGSIVAAIRDRYARTTGPASPPPKDVPRLPTSVTEIATKYEAPATQSPPRQRAISPGEERRRPSVDIHTRAHDSSSADRNPAVGISGAIYASSPTSGPPVDELSLRRQRIEELEELEIREQELQLRMKEREIEQRALELERDRLRLRGARGTRAAADGYTSDSARTATTHLASPTLPQARYHAYSLSTTHLVPPPLSSAQSSVHQRPHPSSQPPSPSPLHRPADHAPYCGCDACSASQYKSAARNASPRDLRPPEAPPMLRPEKPKGWIRRLSMPVMGGAFSLDSKKGVSSAGIAGGPGYRNSLALAEEDGRFQTDLTGGIRNRSATNLARR</sequence>
<name>A0A8E2DSM2_9APHY</name>
<feature type="compositionally biased region" description="Basic and acidic residues" evidence="2">
    <location>
        <begin position="234"/>
        <end position="243"/>
    </location>
</feature>
<feature type="compositionally biased region" description="Pro residues" evidence="2">
    <location>
        <begin position="744"/>
        <end position="753"/>
    </location>
</feature>